<evidence type="ECO:0000256" key="5">
    <source>
        <dbReference type="ARBA" id="ARBA00022989"/>
    </source>
</evidence>
<dbReference type="InterPro" id="IPR035952">
    <property type="entry name" value="Rhomboid-like_sf"/>
</dbReference>
<dbReference type="GeneID" id="63685598"/>
<feature type="region of interest" description="Disordered" evidence="8">
    <location>
        <begin position="219"/>
        <end position="258"/>
    </location>
</feature>
<feature type="transmembrane region" description="Helical" evidence="7">
    <location>
        <begin position="98"/>
        <end position="118"/>
    </location>
</feature>
<protein>
    <recommendedName>
        <fullName evidence="7">Derlin</fullName>
    </recommendedName>
</protein>
<feature type="transmembrane region" description="Helical" evidence="7">
    <location>
        <begin position="20"/>
        <end position="45"/>
    </location>
</feature>
<evidence type="ECO:0000256" key="8">
    <source>
        <dbReference type="SAM" id="MobiDB-lite"/>
    </source>
</evidence>
<dbReference type="EMBL" id="JH795870">
    <property type="protein sequence ID" value="EJT99452.1"/>
    <property type="molecule type" value="Genomic_DNA"/>
</dbReference>
<dbReference type="HOGENOM" id="CLU_051898_2_0_1"/>
<dbReference type="GO" id="GO:0006950">
    <property type="term" value="P:response to stress"/>
    <property type="evidence" value="ECO:0007669"/>
    <property type="project" value="UniProtKB-ARBA"/>
</dbReference>
<keyword evidence="4 7" id="KW-0256">Endoplasmic reticulum</keyword>
<dbReference type="Proteomes" id="UP000030653">
    <property type="component" value="Unassembled WGS sequence"/>
</dbReference>
<comment type="caution">
    <text evidence="7">Lacks conserved residue(s) required for the propagation of feature annotation.</text>
</comment>
<evidence type="ECO:0000256" key="7">
    <source>
        <dbReference type="RuleBase" id="RU363059"/>
    </source>
</evidence>
<keyword evidence="5 7" id="KW-1133">Transmembrane helix</keyword>
<evidence type="ECO:0000256" key="2">
    <source>
        <dbReference type="ARBA" id="ARBA00008917"/>
    </source>
</evidence>
<comment type="subcellular location">
    <subcellularLocation>
        <location evidence="1 7">Endoplasmic reticulum membrane</location>
        <topology evidence="1 7">Multi-pass membrane protein</topology>
    </subcellularLocation>
</comment>
<dbReference type="PANTHER" id="PTHR11009">
    <property type="entry name" value="DER1-LIKE PROTEIN, DERLIN"/>
    <property type="match status" value="1"/>
</dbReference>
<name>M5G6R7_DACPD</name>
<dbReference type="GO" id="GO:0005789">
    <property type="term" value="C:endoplasmic reticulum membrane"/>
    <property type="evidence" value="ECO:0007669"/>
    <property type="project" value="UniProtKB-SubCell"/>
</dbReference>
<sequence>MSLFAQVNQELLKIPPVTRTIILSTLGVTLPSLLRLLSPYVLLFLPDRVMQGEVWRVPTSFLYGGSGITFLFDLLTLYRNSVALEEGIYSGRSYDYAYHLLLSSLAILIINLPLRSYLHSHTLLLSLVTLSSRLNPEQPINLMGFLSLPLKYLPYAMLGMDAVLSGPLEAGRGLTGVIVGLGWSLLLERRQAPGAPEWVKRFVGSGLRVGVTAGGSGVVNPGRAGGAGAGGPQRREREEVRATVTGHNWGQGRRLGAE</sequence>
<dbReference type="STRING" id="1858805.M5G6R7"/>
<evidence type="ECO:0000256" key="1">
    <source>
        <dbReference type="ARBA" id="ARBA00004477"/>
    </source>
</evidence>
<evidence type="ECO:0000256" key="6">
    <source>
        <dbReference type="ARBA" id="ARBA00023136"/>
    </source>
</evidence>
<accession>M5G6R7</accession>
<dbReference type="AlphaFoldDB" id="M5G6R7"/>
<dbReference type="SUPFAM" id="SSF144091">
    <property type="entry name" value="Rhomboid-like"/>
    <property type="match status" value="1"/>
</dbReference>
<organism evidence="9 10">
    <name type="scientific">Dacryopinax primogenitus (strain DJM 731)</name>
    <name type="common">Brown rot fungus</name>
    <dbReference type="NCBI Taxonomy" id="1858805"/>
    <lineage>
        <taxon>Eukaryota</taxon>
        <taxon>Fungi</taxon>
        <taxon>Dikarya</taxon>
        <taxon>Basidiomycota</taxon>
        <taxon>Agaricomycotina</taxon>
        <taxon>Dacrymycetes</taxon>
        <taxon>Dacrymycetales</taxon>
        <taxon>Dacrymycetaceae</taxon>
        <taxon>Dacryopinax</taxon>
    </lineage>
</organism>
<evidence type="ECO:0000256" key="4">
    <source>
        <dbReference type="ARBA" id="ARBA00022824"/>
    </source>
</evidence>
<evidence type="ECO:0000313" key="9">
    <source>
        <dbReference type="EMBL" id="EJT99452.1"/>
    </source>
</evidence>
<reference evidence="9 10" key="1">
    <citation type="journal article" date="2012" name="Science">
        <title>The Paleozoic origin of enzymatic lignin decomposition reconstructed from 31 fungal genomes.</title>
        <authorList>
            <person name="Floudas D."/>
            <person name="Binder M."/>
            <person name="Riley R."/>
            <person name="Barry K."/>
            <person name="Blanchette R.A."/>
            <person name="Henrissat B."/>
            <person name="Martinez A.T."/>
            <person name="Otillar R."/>
            <person name="Spatafora J.W."/>
            <person name="Yadav J.S."/>
            <person name="Aerts A."/>
            <person name="Benoit I."/>
            <person name="Boyd A."/>
            <person name="Carlson A."/>
            <person name="Copeland A."/>
            <person name="Coutinho P.M."/>
            <person name="de Vries R.P."/>
            <person name="Ferreira P."/>
            <person name="Findley K."/>
            <person name="Foster B."/>
            <person name="Gaskell J."/>
            <person name="Glotzer D."/>
            <person name="Gorecki P."/>
            <person name="Heitman J."/>
            <person name="Hesse C."/>
            <person name="Hori C."/>
            <person name="Igarashi K."/>
            <person name="Jurgens J.A."/>
            <person name="Kallen N."/>
            <person name="Kersten P."/>
            <person name="Kohler A."/>
            <person name="Kuees U."/>
            <person name="Kumar T.K.A."/>
            <person name="Kuo A."/>
            <person name="LaButti K."/>
            <person name="Larrondo L.F."/>
            <person name="Lindquist E."/>
            <person name="Ling A."/>
            <person name="Lombard V."/>
            <person name="Lucas S."/>
            <person name="Lundell T."/>
            <person name="Martin R."/>
            <person name="McLaughlin D.J."/>
            <person name="Morgenstern I."/>
            <person name="Morin E."/>
            <person name="Murat C."/>
            <person name="Nagy L.G."/>
            <person name="Nolan M."/>
            <person name="Ohm R.A."/>
            <person name="Patyshakuliyeva A."/>
            <person name="Rokas A."/>
            <person name="Ruiz-Duenas F.J."/>
            <person name="Sabat G."/>
            <person name="Salamov A."/>
            <person name="Samejima M."/>
            <person name="Schmutz J."/>
            <person name="Slot J.C."/>
            <person name="St John F."/>
            <person name="Stenlid J."/>
            <person name="Sun H."/>
            <person name="Sun S."/>
            <person name="Syed K."/>
            <person name="Tsang A."/>
            <person name="Wiebenga A."/>
            <person name="Young D."/>
            <person name="Pisabarro A."/>
            <person name="Eastwood D.C."/>
            <person name="Martin F."/>
            <person name="Cullen D."/>
            <person name="Grigoriev I.V."/>
            <person name="Hibbett D.S."/>
        </authorList>
    </citation>
    <scope>NUCLEOTIDE SEQUENCE [LARGE SCALE GENOMIC DNA]</scope>
    <source>
        <strain evidence="9 10">DJM-731 SS1</strain>
    </source>
</reference>
<keyword evidence="6 7" id="KW-0472">Membrane</keyword>
<dbReference type="RefSeq" id="XP_040626350.1">
    <property type="nucleotide sequence ID" value="XM_040770536.1"/>
</dbReference>
<keyword evidence="10" id="KW-1185">Reference proteome</keyword>
<comment type="function">
    <text evidence="7">May be involved in the degradation of misfolded endoplasmic reticulum (ER) luminal proteins.</text>
</comment>
<feature type="compositionally biased region" description="Gly residues" evidence="8">
    <location>
        <begin position="219"/>
        <end position="231"/>
    </location>
</feature>
<gene>
    <name evidence="9" type="ORF">DACRYDRAFT_118161</name>
</gene>
<dbReference type="OrthoDB" id="1716531at2759"/>
<keyword evidence="3 7" id="KW-0812">Transmembrane</keyword>
<dbReference type="Pfam" id="PF04511">
    <property type="entry name" value="DER1"/>
    <property type="match status" value="1"/>
</dbReference>
<evidence type="ECO:0000313" key="10">
    <source>
        <dbReference type="Proteomes" id="UP000030653"/>
    </source>
</evidence>
<comment type="similarity">
    <text evidence="2 7">Belongs to the derlin family.</text>
</comment>
<proteinExistence type="inferred from homology"/>
<dbReference type="InterPro" id="IPR007599">
    <property type="entry name" value="DER1"/>
</dbReference>
<dbReference type="OMA" id="LWRCVTS"/>
<evidence type="ECO:0000256" key="3">
    <source>
        <dbReference type="ARBA" id="ARBA00022692"/>
    </source>
</evidence>
<feature type="transmembrane region" description="Helical" evidence="7">
    <location>
        <begin position="57"/>
        <end position="78"/>
    </location>
</feature>